<protein>
    <submittedName>
        <fullName evidence="2">Gem-associated protein 5</fullName>
    </submittedName>
</protein>
<dbReference type="InterPro" id="IPR056421">
    <property type="entry name" value="TPR_GEMI5"/>
</dbReference>
<dbReference type="AlphaFoldDB" id="A0ABD1ZU70"/>
<comment type="caution">
    <text evidence="2">The sequence shown here is derived from an EMBL/GenBank/DDBJ whole genome shotgun (WGS) entry which is preliminary data.</text>
</comment>
<evidence type="ECO:0000313" key="3">
    <source>
        <dbReference type="Proteomes" id="UP001607302"/>
    </source>
</evidence>
<dbReference type="PANTHER" id="PTHR46362">
    <property type="entry name" value="GEM-ASSOCIATED PROTEIN 5"/>
    <property type="match status" value="1"/>
</dbReference>
<proteinExistence type="predicted"/>
<reference evidence="2 3" key="1">
    <citation type="journal article" date="2024" name="Ann. Entomol. Soc. Am.">
        <title>Genomic analyses of the southern and eastern yellowjacket wasps (Hymenoptera: Vespidae) reveal evolutionary signatures of social life.</title>
        <authorList>
            <person name="Catto M.A."/>
            <person name="Caine P.B."/>
            <person name="Orr S.E."/>
            <person name="Hunt B.G."/>
            <person name="Goodisman M.A.D."/>
        </authorList>
    </citation>
    <scope>NUCLEOTIDE SEQUENCE [LARGE SCALE GENOMIC DNA]</scope>
    <source>
        <strain evidence="2">233</strain>
        <tissue evidence="2">Head and thorax</tissue>
    </source>
</reference>
<dbReference type="InterPro" id="IPR052640">
    <property type="entry name" value="Gemin-5"/>
</dbReference>
<feature type="domain" description="Gem-associated protein 5 TPR" evidence="1">
    <location>
        <begin position="1"/>
        <end position="126"/>
    </location>
</feature>
<accession>A0ABD1ZU70</accession>
<evidence type="ECO:0000313" key="2">
    <source>
        <dbReference type="EMBL" id="KAL2711901.1"/>
    </source>
</evidence>
<dbReference type="EMBL" id="JAUDFV010000173">
    <property type="protein sequence ID" value="KAL2711901.1"/>
    <property type="molecule type" value="Genomic_DNA"/>
</dbReference>
<organism evidence="2 3">
    <name type="scientific">Vespula squamosa</name>
    <name type="common">Southern yellow jacket</name>
    <name type="synonym">Wasp</name>
    <dbReference type="NCBI Taxonomy" id="30214"/>
    <lineage>
        <taxon>Eukaryota</taxon>
        <taxon>Metazoa</taxon>
        <taxon>Ecdysozoa</taxon>
        <taxon>Arthropoda</taxon>
        <taxon>Hexapoda</taxon>
        <taxon>Insecta</taxon>
        <taxon>Pterygota</taxon>
        <taxon>Neoptera</taxon>
        <taxon>Endopterygota</taxon>
        <taxon>Hymenoptera</taxon>
        <taxon>Apocrita</taxon>
        <taxon>Aculeata</taxon>
        <taxon>Vespoidea</taxon>
        <taxon>Vespidae</taxon>
        <taxon>Vespinae</taxon>
        <taxon>Vespula</taxon>
    </lineage>
</organism>
<sequence>MCEAYTNQLILESNPTKAVSCLFCIHKIYENVFQNIRTFKDAYCLAKSKLDSNDTVIKTILQNWANYKFEKGHFEAAADCYGIQIDYFIIHACGKDIESLTIAAKLTLLCNEIVLSKSLAKQAIMKF</sequence>
<evidence type="ECO:0000259" key="1">
    <source>
        <dbReference type="Pfam" id="PF23774"/>
    </source>
</evidence>
<dbReference type="Pfam" id="PF23774">
    <property type="entry name" value="TPR_GEMI5"/>
    <property type="match status" value="1"/>
</dbReference>
<dbReference type="Proteomes" id="UP001607302">
    <property type="component" value="Unassembled WGS sequence"/>
</dbReference>
<name>A0ABD1ZU70_VESSQ</name>
<gene>
    <name evidence="2" type="ORF">V1478_018922</name>
</gene>
<keyword evidence="3" id="KW-1185">Reference proteome</keyword>
<dbReference type="PANTHER" id="PTHR46362:SF1">
    <property type="entry name" value="GEM-ASSOCIATED PROTEIN 5"/>
    <property type="match status" value="1"/>
</dbReference>